<proteinExistence type="predicted"/>
<dbReference type="CDD" id="cd07043">
    <property type="entry name" value="STAS_anti-anti-sigma_factors"/>
    <property type="match status" value="1"/>
</dbReference>
<dbReference type="SUPFAM" id="SSF52091">
    <property type="entry name" value="SpoIIaa-like"/>
    <property type="match status" value="1"/>
</dbReference>
<protein>
    <submittedName>
        <fullName evidence="3">STAS domain-containing protein</fullName>
    </submittedName>
</protein>
<feature type="region of interest" description="Disordered" evidence="1">
    <location>
        <begin position="100"/>
        <end position="128"/>
    </location>
</feature>
<dbReference type="InterPro" id="IPR036513">
    <property type="entry name" value="STAS_dom_sf"/>
</dbReference>
<organism evidence="3 4">
    <name type="scientific">Streptomyces lateritius</name>
    <dbReference type="NCBI Taxonomy" id="67313"/>
    <lineage>
        <taxon>Bacteria</taxon>
        <taxon>Bacillati</taxon>
        <taxon>Actinomycetota</taxon>
        <taxon>Actinomycetes</taxon>
        <taxon>Kitasatosporales</taxon>
        <taxon>Streptomycetaceae</taxon>
        <taxon>Streptomyces</taxon>
    </lineage>
</organism>
<dbReference type="PROSITE" id="PS50801">
    <property type="entry name" value="STAS"/>
    <property type="match status" value="1"/>
</dbReference>
<dbReference type="EMBL" id="JBIBSM010000010">
    <property type="protein sequence ID" value="MFF8278546.1"/>
    <property type="molecule type" value="Genomic_DNA"/>
</dbReference>
<evidence type="ECO:0000256" key="1">
    <source>
        <dbReference type="SAM" id="MobiDB-lite"/>
    </source>
</evidence>
<sequence>MNDFTVTVRQHPQRTVISVTGELDLHTLPALEEATYVIPLGGKALHLELSGVSFMDSSGLNHLLWLRRRLLAEGGRLLVTNLQGQPASLLHLTETYELLTSPSVSEPDGRHPEGGVPGIPRHKQPCER</sequence>
<dbReference type="PANTHER" id="PTHR33495">
    <property type="entry name" value="ANTI-SIGMA FACTOR ANTAGONIST TM_1081-RELATED-RELATED"/>
    <property type="match status" value="1"/>
</dbReference>
<gene>
    <name evidence="3" type="ORF">ACF05T_20930</name>
</gene>
<dbReference type="Proteomes" id="UP001603013">
    <property type="component" value="Unassembled WGS sequence"/>
</dbReference>
<feature type="domain" description="STAS" evidence="2">
    <location>
        <begin position="4"/>
        <end position="93"/>
    </location>
</feature>
<reference evidence="3 4" key="1">
    <citation type="submission" date="2024-10" db="EMBL/GenBank/DDBJ databases">
        <title>The Natural Products Discovery Center: Release of the First 8490 Sequenced Strains for Exploring Actinobacteria Biosynthetic Diversity.</title>
        <authorList>
            <person name="Kalkreuter E."/>
            <person name="Kautsar S.A."/>
            <person name="Yang D."/>
            <person name="Bader C.D."/>
            <person name="Teijaro C.N."/>
            <person name="Fluegel L."/>
            <person name="Davis C.M."/>
            <person name="Simpson J.R."/>
            <person name="Lauterbach L."/>
            <person name="Steele A.D."/>
            <person name="Gui C."/>
            <person name="Meng S."/>
            <person name="Li G."/>
            <person name="Viehrig K."/>
            <person name="Ye F."/>
            <person name="Su P."/>
            <person name="Kiefer A.F."/>
            <person name="Nichols A."/>
            <person name="Cepeda A.J."/>
            <person name="Yan W."/>
            <person name="Fan B."/>
            <person name="Jiang Y."/>
            <person name="Adhikari A."/>
            <person name="Zheng C.-J."/>
            <person name="Schuster L."/>
            <person name="Cowan T.M."/>
            <person name="Smanski M.J."/>
            <person name="Chevrette M.G."/>
            <person name="De Carvalho L.P.S."/>
            <person name="Shen B."/>
        </authorList>
    </citation>
    <scope>NUCLEOTIDE SEQUENCE [LARGE SCALE GENOMIC DNA]</scope>
    <source>
        <strain evidence="3 4">NPDC015755</strain>
    </source>
</reference>
<dbReference type="RefSeq" id="WP_391935664.1">
    <property type="nucleotide sequence ID" value="NZ_JBIBSM010000010.1"/>
</dbReference>
<evidence type="ECO:0000313" key="4">
    <source>
        <dbReference type="Proteomes" id="UP001603013"/>
    </source>
</evidence>
<name>A0ABW6YGD0_9ACTN</name>
<dbReference type="PANTHER" id="PTHR33495:SF2">
    <property type="entry name" value="ANTI-SIGMA FACTOR ANTAGONIST TM_1081-RELATED"/>
    <property type="match status" value="1"/>
</dbReference>
<comment type="caution">
    <text evidence="3">The sequence shown here is derived from an EMBL/GenBank/DDBJ whole genome shotgun (WGS) entry which is preliminary data.</text>
</comment>
<dbReference type="Gene3D" id="3.30.750.24">
    <property type="entry name" value="STAS domain"/>
    <property type="match status" value="1"/>
</dbReference>
<keyword evidence="4" id="KW-1185">Reference proteome</keyword>
<dbReference type="InterPro" id="IPR002645">
    <property type="entry name" value="STAS_dom"/>
</dbReference>
<accession>A0ABW6YGD0</accession>
<evidence type="ECO:0000259" key="2">
    <source>
        <dbReference type="PROSITE" id="PS50801"/>
    </source>
</evidence>
<dbReference type="Pfam" id="PF01740">
    <property type="entry name" value="STAS"/>
    <property type="match status" value="1"/>
</dbReference>
<evidence type="ECO:0000313" key="3">
    <source>
        <dbReference type="EMBL" id="MFF8278546.1"/>
    </source>
</evidence>